<dbReference type="RefSeq" id="WP_169069200.1">
    <property type="nucleotide sequence ID" value="NZ_JAZKUC010000001.1"/>
</dbReference>
<evidence type="ECO:0000313" key="1">
    <source>
        <dbReference type="EMBL" id="NMQ04205.1"/>
    </source>
</evidence>
<evidence type="ECO:0008006" key="3">
    <source>
        <dbReference type="Google" id="ProtNLM"/>
    </source>
</evidence>
<dbReference type="Proteomes" id="UP000886469">
    <property type="component" value="Unassembled WGS sequence"/>
</dbReference>
<name>A0ABX1T3H9_9PROT</name>
<evidence type="ECO:0000313" key="2">
    <source>
        <dbReference type="Proteomes" id="UP000886469"/>
    </source>
</evidence>
<gene>
    <name evidence="1" type="ORF">E4Q08_02475</name>
</gene>
<proteinExistence type="predicted"/>
<protein>
    <recommendedName>
        <fullName evidence="3">PEP-CTERM protein-sorting domain-containing protein</fullName>
    </recommendedName>
</protein>
<keyword evidence="2" id="KW-1185">Reference proteome</keyword>
<organism evidence="1 2">
    <name type="scientific">Candidatus Accumulibacter contiguus</name>
    <dbReference type="NCBI Taxonomy" id="2954381"/>
    <lineage>
        <taxon>Bacteria</taxon>
        <taxon>Pseudomonadati</taxon>
        <taxon>Pseudomonadota</taxon>
        <taxon>Betaproteobacteria</taxon>
        <taxon>Candidatus Accumulibacter</taxon>
    </lineage>
</organism>
<sequence length="187" mass="20089">MFKRMFRQGFLWRLLAWTGLPLGGPVQAVILEYAASNLPDLVAGQDRWSYQYQLSGRFGAFASVNLLYPADGYADLAFSAPPDPAVWDPAIWSSLITAPDPRFPADGLLGLTALVATSPLKLPFTLEFTWLGTGSPGAQDFEILDDGFNVIDRGSSSPLAAPGLPEPGGLLLVAGALALLARRQRRT</sequence>
<accession>A0ABX1T3H9</accession>
<reference evidence="1" key="1">
    <citation type="submission" date="2019-03" db="EMBL/GenBank/DDBJ databases">
        <title>Metabolic reconstructions from genomes of highly enriched 'Candidatus Accumulibacter' and 'Candidatus Competibacter' bioreactor populations.</title>
        <authorList>
            <person name="Annavajhala M.K."/>
            <person name="Welles L."/>
            <person name="Abbas B."/>
            <person name="Sorokin D."/>
            <person name="Park H."/>
            <person name="Van Loosdrecht M."/>
            <person name="Chandran K."/>
        </authorList>
    </citation>
    <scope>NUCLEOTIDE SEQUENCE</scope>
    <source>
        <strain evidence="1">SBR_L</strain>
    </source>
</reference>
<dbReference type="EMBL" id="SPMX01000006">
    <property type="protein sequence ID" value="NMQ04205.1"/>
    <property type="molecule type" value="Genomic_DNA"/>
</dbReference>
<comment type="caution">
    <text evidence="1">The sequence shown here is derived from an EMBL/GenBank/DDBJ whole genome shotgun (WGS) entry which is preliminary data.</text>
</comment>